<protein>
    <submittedName>
        <fullName evidence="2">Uncharacterized protein</fullName>
    </submittedName>
</protein>
<accession>A0A564S253</accession>
<feature type="compositionally biased region" description="Polar residues" evidence="1">
    <location>
        <begin position="148"/>
        <end position="172"/>
    </location>
</feature>
<dbReference type="AlphaFoldDB" id="A0A564S253"/>
<gene>
    <name evidence="2" type="ORF">BLONGUMMC1_01632</name>
</gene>
<reference evidence="2 3" key="1">
    <citation type="submission" date="2019-07" db="EMBL/GenBank/DDBJ databases">
        <authorList>
            <person name="Chang H.-W."/>
            <person name="Raman A."/>
            <person name="Venkatesh S."/>
            <person name="Gehrig J."/>
        </authorList>
    </citation>
    <scope>NUCLEOTIDE SEQUENCE [LARGE SCALE GENOMIC DNA]</scope>
    <source>
        <strain evidence="2">B.longum_ssp_infantis_4</strain>
    </source>
</reference>
<evidence type="ECO:0000313" key="2">
    <source>
        <dbReference type="EMBL" id="VUW84364.1"/>
    </source>
</evidence>
<feature type="region of interest" description="Disordered" evidence="1">
    <location>
        <begin position="110"/>
        <end position="172"/>
    </location>
</feature>
<dbReference type="Proteomes" id="UP000319252">
    <property type="component" value="Unassembled WGS sequence"/>
</dbReference>
<dbReference type="RefSeq" id="WP_214613916.1">
    <property type="nucleotide sequence ID" value="NZ_CAKMCC010000033.1"/>
</dbReference>
<proteinExistence type="predicted"/>
<sequence length="172" mass="19086">MYLTNFREQCLKDIITQLEPGLFKKVTGLEVKGFDLLVSLEVFNDSLMNDAVYKLCRYEDASMSYTGIEKHEYDARVGLFNTSLSREDYKNMKRRDSLLDVNRYAVGPASVDASDAKSSPAKNERHELSPKHAAPGATTMVSKPESAPTPTDQPNSSNSTAQPSTCVSPREN</sequence>
<evidence type="ECO:0000256" key="1">
    <source>
        <dbReference type="SAM" id="MobiDB-lite"/>
    </source>
</evidence>
<dbReference type="EMBL" id="CABHML010000069">
    <property type="protein sequence ID" value="VUW84364.1"/>
    <property type="molecule type" value="Genomic_DNA"/>
</dbReference>
<name>A0A564S253_BIFLI</name>
<organism evidence="2 3">
    <name type="scientific">Bifidobacterium longum subsp. infantis</name>
    <dbReference type="NCBI Taxonomy" id="1682"/>
    <lineage>
        <taxon>Bacteria</taxon>
        <taxon>Bacillati</taxon>
        <taxon>Actinomycetota</taxon>
        <taxon>Actinomycetes</taxon>
        <taxon>Bifidobacteriales</taxon>
        <taxon>Bifidobacteriaceae</taxon>
        <taxon>Bifidobacterium</taxon>
    </lineage>
</organism>
<evidence type="ECO:0000313" key="3">
    <source>
        <dbReference type="Proteomes" id="UP000319252"/>
    </source>
</evidence>